<keyword evidence="4" id="KW-1185">Reference proteome</keyword>
<proteinExistence type="inferred from homology"/>
<dbReference type="Gene3D" id="3.20.20.150">
    <property type="entry name" value="Divalent-metal-dependent TIM barrel enzymes"/>
    <property type="match status" value="1"/>
</dbReference>
<evidence type="ECO:0000256" key="1">
    <source>
        <dbReference type="HAMAP-Rule" id="MF_00697"/>
    </source>
</evidence>
<evidence type="ECO:0000313" key="4">
    <source>
        <dbReference type="Proteomes" id="UP000295304"/>
    </source>
</evidence>
<comment type="similarity">
    <text evidence="1">Belongs to the UPF0276 family.</text>
</comment>
<dbReference type="NCBIfam" id="NF003818">
    <property type="entry name" value="PRK05409.1"/>
    <property type="match status" value="1"/>
</dbReference>
<organism evidence="3 4">
    <name type="scientific">Varunaivibrio sulfuroxidans</name>
    <dbReference type="NCBI Taxonomy" id="1773489"/>
    <lineage>
        <taxon>Bacteria</taxon>
        <taxon>Pseudomonadati</taxon>
        <taxon>Pseudomonadota</taxon>
        <taxon>Alphaproteobacteria</taxon>
        <taxon>Rhodospirillales</taxon>
        <taxon>Magnetovibrionaceae</taxon>
        <taxon>Varunaivibrio</taxon>
    </lineage>
</organism>
<dbReference type="AlphaFoldDB" id="A0A4R3JGD2"/>
<dbReference type="RefSeq" id="WP_207893079.1">
    <property type="nucleotide sequence ID" value="NZ_CP119676.1"/>
</dbReference>
<evidence type="ECO:0000256" key="2">
    <source>
        <dbReference type="SAM" id="MobiDB-lite"/>
    </source>
</evidence>
<dbReference type="InterPro" id="IPR007801">
    <property type="entry name" value="MbnB/TglH/ChrH"/>
</dbReference>
<comment type="caution">
    <text evidence="3">The sequence shown here is derived from an EMBL/GenBank/DDBJ whole genome shotgun (WGS) entry which is preliminary data.</text>
</comment>
<dbReference type="Proteomes" id="UP000295304">
    <property type="component" value="Unassembled WGS sequence"/>
</dbReference>
<dbReference type="EMBL" id="SLZW01000001">
    <property type="protein sequence ID" value="TCS64962.1"/>
    <property type="molecule type" value="Genomic_DNA"/>
</dbReference>
<dbReference type="HAMAP" id="MF_00697">
    <property type="entry name" value="UPF0276"/>
    <property type="match status" value="1"/>
</dbReference>
<protein>
    <recommendedName>
        <fullName evidence="1">UPF0276 protein EDD55_101293</fullName>
    </recommendedName>
</protein>
<name>A0A4R3JGD2_9PROT</name>
<accession>A0A4R3JGD2</accession>
<reference evidence="3 4" key="1">
    <citation type="submission" date="2019-03" db="EMBL/GenBank/DDBJ databases">
        <title>Genomic Encyclopedia of Type Strains, Phase IV (KMG-IV): sequencing the most valuable type-strain genomes for metagenomic binning, comparative biology and taxonomic classification.</title>
        <authorList>
            <person name="Goeker M."/>
        </authorList>
    </citation>
    <scope>NUCLEOTIDE SEQUENCE [LARGE SCALE GENOMIC DNA]</scope>
    <source>
        <strain evidence="3 4">DSM 101688</strain>
    </source>
</reference>
<dbReference type="PANTHER" id="PTHR42194:SF1">
    <property type="entry name" value="UPF0276 PROTEIN HI_1600"/>
    <property type="match status" value="1"/>
</dbReference>
<sequence length="316" mass="34596">MTPSMRPPSRTESPVPATAGIGLKGPHCAQIVDGLRHPEGVFKKTGVLAPVSWFEVHSENYMGAGGPPHRYLEAIRRDYPLSVHGVGLSLGSAQGLDEGHLARVKAVVDRYQPGLVSEHLSWSIADKIYLNDLAPLPYTAEALDTICANVARMQDTLGRTVLIENPSTYLQFGHSEMSEPEFVATMVRRTGCKVLFDVNNVYVSAVNHTVEPDLFLTQYLDALDPECIREIHLAGHHVTAFESRPLLIDDHGSAVCPKVWEMYRETLHRTGPVATLIERDCNIPELAVLCAEAAKAADILGRAGRRVKEQADAHAV</sequence>
<evidence type="ECO:0000313" key="3">
    <source>
        <dbReference type="EMBL" id="TCS64962.1"/>
    </source>
</evidence>
<feature type="region of interest" description="Disordered" evidence="2">
    <location>
        <begin position="1"/>
        <end position="22"/>
    </location>
</feature>
<dbReference type="PANTHER" id="PTHR42194">
    <property type="entry name" value="UPF0276 PROTEIN HI_1600"/>
    <property type="match status" value="1"/>
</dbReference>
<dbReference type="Pfam" id="PF05114">
    <property type="entry name" value="MbnB_TglH_ChrH"/>
    <property type="match status" value="1"/>
</dbReference>
<gene>
    <name evidence="3" type="ORF">EDD55_101293</name>
</gene>